<name>A0A2C5WJL7_9PEZI</name>
<protein>
    <submittedName>
        <fullName evidence="1">Uncharacterized protein</fullName>
    </submittedName>
</protein>
<dbReference type="Proteomes" id="UP000222788">
    <property type="component" value="Unassembled WGS sequence"/>
</dbReference>
<dbReference type="AlphaFoldDB" id="A0A2C5WJL7"/>
<accession>A0A2C5WJL7</accession>
<evidence type="ECO:0000313" key="2">
    <source>
        <dbReference type="Proteomes" id="UP000222788"/>
    </source>
</evidence>
<dbReference type="EMBL" id="APWK03000103">
    <property type="protein sequence ID" value="PHH51129.1"/>
    <property type="molecule type" value="Genomic_DNA"/>
</dbReference>
<reference evidence="1 2" key="2">
    <citation type="journal article" date="2013" name="IMA Fungus">
        <title>IMA Genome-F 1: Ceratocystis fimbriata: Draft nuclear genome sequence for the plant pathogen, Ceratocystis fimbriata.</title>
        <authorList>
            <person name="Wilken P.M."/>
            <person name="Steenkamp E.T."/>
            <person name="Wingfield M.J."/>
            <person name="de Beer Z.W."/>
            <person name="Wingfield B.D."/>
        </authorList>
    </citation>
    <scope>NUCLEOTIDE SEQUENCE [LARGE SCALE GENOMIC DNA]</scope>
    <source>
        <strain evidence="1 2">CBS 114723</strain>
    </source>
</reference>
<sequence>MAQLGMNFTPAQRMRARVLAVGAAVVIISSTLIGAGLKEQQQVNEKLAQRRESSLEEQITILESQKVSLYKQRDMVQRKLDVFKERVRERNERR</sequence>
<evidence type="ECO:0000313" key="1">
    <source>
        <dbReference type="EMBL" id="PHH51129.1"/>
    </source>
</evidence>
<organism evidence="1 2">
    <name type="scientific">Ceratocystis fimbriata CBS 114723</name>
    <dbReference type="NCBI Taxonomy" id="1035309"/>
    <lineage>
        <taxon>Eukaryota</taxon>
        <taxon>Fungi</taxon>
        <taxon>Dikarya</taxon>
        <taxon>Ascomycota</taxon>
        <taxon>Pezizomycotina</taxon>
        <taxon>Sordariomycetes</taxon>
        <taxon>Hypocreomycetidae</taxon>
        <taxon>Microascales</taxon>
        <taxon>Ceratocystidaceae</taxon>
        <taxon>Ceratocystis</taxon>
    </lineage>
</organism>
<proteinExistence type="predicted"/>
<gene>
    <name evidence="1" type="ORF">CFIMG_005154RA</name>
</gene>
<keyword evidence="2" id="KW-1185">Reference proteome</keyword>
<comment type="caution">
    <text evidence="1">The sequence shown here is derived from an EMBL/GenBank/DDBJ whole genome shotgun (WGS) entry which is preliminary data.</text>
</comment>
<reference evidence="1 2" key="1">
    <citation type="journal article" date="2013" name="Fungal Biol.">
        <title>Analysis of microsatellite markers in the genome of the plant pathogen Ceratocystis fimbriata.</title>
        <authorList>
            <person name="Simpson M.C."/>
            <person name="Wilken P.M."/>
            <person name="Coetzee M.P."/>
            <person name="Wingfield M.J."/>
            <person name="Wingfield B.D."/>
        </authorList>
    </citation>
    <scope>NUCLEOTIDE SEQUENCE [LARGE SCALE GENOMIC DNA]</scope>
    <source>
        <strain evidence="1 2">CBS 114723</strain>
    </source>
</reference>
<dbReference type="OrthoDB" id="5428081at2759"/>